<evidence type="ECO:0000313" key="13">
    <source>
        <dbReference type="Proteomes" id="UP000471633"/>
    </source>
</evidence>
<reference evidence="12" key="2">
    <citation type="journal article" date="2019" name="Gigascience">
        <title>High-quality Schistosoma haematobium genome achieved by single-molecule and long-range sequencing.</title>
        <authorList>
            <person name="Stroehlein A.J."/>
            <person name="Korhonen P.K."/>
            <person name="Chong T.M."/>
            <person name="Lim Y.L."/>
            <person name="Chan K.G."/>
            <person name="Webster B."/>
            <person name="Rollinson D."/>
            <person name="Brindley P.J."/>
            <person name="Gasser R.B."/>
            <person name="Young N.D."/>
        </authorList>
    </citation>
    <scope>NUCLEOTIDE SEQUENCE</scope>
</reference>
<keyword evidence="5 9" id="KW-0862">Zinc</keyword>
<dbReference type="GO" id="GO:0007155">
    <property type="term" value="P:cell adhesion"/>
    <property type="evidence" value="ECO:0007669"/>
    <property type="project" value="InterPro"/>
</dbReference>
<evidence type="ECO:0000256" key="9">
    <source>
        <dbReference type="PIRSR" id="PIRSR601577-2"/>
    </source>
</evidence>
<comment type="similarity">
    <text evidence="1 10">Belongs to the peptidase M8 family.</text>
</comment>
<name>A0A922LFW7_SCHHA</name>
<dbReference type="GO" id="GO:0006508">
    <property type="term" value="P:proteolysis"/>
    <property type="evidence" value="ECO:0007669"/>
    <property type="project" value="UniProtKB-KW"/>
</dbReference>
<reference evidence="12" key="1">
    <citation type="journal article" date="2012" name="Nat. Genet.">
        <title>Whole-genome sequence of Schistosoma haematobium.</title>
        <authorList>
            <person name="Young N.D."/>
            <person name="Jex A.R."/>
            <person name="Li B."/>
            <person name="Liu S."/>
            <person name="Yang L."/>
            <person name="Xiong Z."/>
            <person name="Li Y."/>
            <person name="Cantacessi C."/>
            <person name="Hall R.S."/>
            <person name="Xu X."/>
            <person name="Chen F."/>
            <person name="Wu X."/>
            <person name="Zerlotini A."/>
            <person name="Oliveira G."/>
            <person name="Hofmann A."/>
            <person name="Zhang G."/>
            <person name="Fang X."/>
            <person name="Kang Y."/>
            <person name="Campbell B.E."/>
            <person name="Loukas A."/>
            <person name="Ranganathan S."/>
            <person name="Rollinson D."/>
            <person name="Rinaldi G."/>
            <person name="Brindley P.J."/>
            <person name="Yang H."/>
            <person name="Wang J."/>
            <person name="Wang J."/>
            <person name="Gasser R.B."/>
        </authorList>
    </citation>
    <scope>NUCLEOTIDE SEQUENCE</scope>
</reference>
<gene>
    <name evidence="12" type="ORF">MS3_00010912</name>
</gene>
<reference evidence="12" key="4">
    <citation type="journal article" date="2022" name="PLoS Pathog.">
        <title>Chromosome-level genome of Schistosoma haematobium underpins genome-wide explorations of molecular variation.</title>
        <authorList>
            <person name="Stroehlein A.J."/>
            <person name="Korhonen P.K."/>
            <person name="Lee V.V."/>
            <person name="Ralph S.A."/>
            <person name="Mentink-Kane M."/>
            <person name="You H."/>
            <person name="McManus D.P."/>
            <person name="Tchuente L.T."/>
            <person name="Stothard J.R."/>
            <person name="Kaur P."/>
            <person name="Dudchenko O."/>
            <person name="Aiden E.L."/>
            <person name="Yang B."/>
            <person name="Yang H."/>
            <person name="Emery A.M."/>
            <person name="Webster B.L."/>
            <person name="Brindley P.J."/>
            <person name="Rollinson D."/>
            <person name="Chang B.C.H."/>
            <person name="Gasser R.B."/>
            <person name="Young N.D."/>
        </authorList>
    </citation>
    <scope>NUCLEOTIDE SEQUENCE</scope>
</reference>
<protein>
    <recommendedName>
        <fullName evidence="7 10">Leishmanolysin-like peptidase</fullName>
        <ecNumber evidence="10">3.4.24.-</ecNumber>
    </recommendedName>
</protein>
<dbReference type="CTD" id="75578301"/>
<evidence type="ECO:0000256" key="11">
    <source>
        <dbReference type="SAM" id="MobiDB-lite"/>
    </source>
</evidence>
<feature type="region of interest" description="Disordered" evidence="11">
    <location>
        <begin position="128"/>
        <end position="148"/>
    </location>
</feature>
<organism evidence="12 13">
    <name type="scientific">Schistosoma haematobium</name>
    <name type="common">Blood fluke</name>
    <dbReference type="NCBI Taxonomy" id="6185"/>
    <lineage>
        <taxon>Eukaryota</taxon>
        <taxon>Metazoa</taxon>
        <taxon>Spiralia</taxon>
        <taxon>Lophotrochozoa</taxon>
        <taxon>Platyhelminthes</taxon>
        <taxon>Trematoda</taxon>
        <taxon>Digenea</taxon>
        <taxon>Strigeidida</taxon>
        <taxon>Schistosomatoidea</taxon>
        <taxon>Schistosomatidae</taxon>
        <taxon>Schistosoma</taxon>
    </lineage>
</organism>
<accession>A0A922LFW7</accession>
<dbReference type="EMBL" id="AMPZ03000005">
    <property type="protein sequence ID" value="KAH9582960.1"/>
    <property type="molecule type" value="Genomic_DNA"/>
</dbReference>
<keyword evidence="3 9" id="KW-0479">Metal-binding</keyword>
<dbReference type="EC" id="3.4.24.-" evidence="10"/>
<evidence type="ECO:0000256" key="8">
    <source>
        <dbReference type="PIRSR" id="PIRSR601577-1"/>
    </source>
</evidence>
<proteinExistence type="inferred from homology"/>
<keyword evidence="4 10" id="KW-0378">Hydrolase</keyword>
<dbReference type="Gene3D" id="2.30.34.10">
    <property type="entry name" value="Leishmanolysin domain 4"/>
    <property type="match status" value="1"/>
</dbReference>
<dbReference type="Gene3D" id="2.10.55.10">
    <property type="entry name" value="Leishmanolysin domain 3"/>
    <property type="match status" value="1"/>
</dbReference>
<dbReference type="GO" id="GO:0005737">
    <property type="term" value="C:cytoplasm"/>
    <property type="evidence" value="ECO:0007669"/>
    <property type="project" value="TreeGrafter"/>
</dbReference>
<dbReference type="Pfam" id="PF01457">
    <property type="entry name" value="Peptidase_M8"/>
    <property type="match status" value="1"/>
</dbReference>
<evidence type="ECO:0000256" key="10">
    <source>
        <dbReference type="RuleBase" id="RU366077"/>
    </source>
</evidence>
<comment type="cofactor">
    <cofactor evidence="9 10">
        <name>Zn(2+)</name>
        <dbReference type="ChEBI" id="CHEBI:29105"/>
    </cofactor>
    <text evidence="9 10">Binds 1 zinc ion per subunit.</text>
</comment>
<keyword evidence="2 10" id="KW-0645">Protease</keyword>
<comment type="caution">
    <text evidence="12">The sequence shown here is derived from an EMBL/GenBank/DDBJ whole genome shotgun (WGS) entry which is preliminary data.</text>
</comment>
<dbReference type="FunFam" id="3.90.132.10:FF:000001">
    <property type="entry name" value="leishmanolysin-like peptidase isoform X2"/>
    <property type="match status" value="1"/>
</dbReference>
<dbReference type="Proteomes" id="UP000471633">
    <property type="component" value="Unassembled WGS sequence"/>
</dbReference>
<evidence type="ECO:0000256" key="5">
    <source>
        <dbReference type="ARBA" id="ARBA00022833"/>
    </source>
</evidence>
<evidence type="ECO:0000256" key="1">
    <source>
        <dbReference type="ARBA" id="ARBA00005860"/>
    </source>
</evidence>
<dbReference type="GO" id="GO:0046872">
    <property type="term" value="F:metal ion binding"/>
    <property type="evidence" value="ECO:0007669"/>
    <property type="project" value="UniProtKB-KW"/>
</dbReference>
<dbReference type="InterPro" id="IPR001577">
    <property type="entry name" value="Peptidase_M8"/>
</dbReference>
<feature type="active site" evidence="8">
    <location>
        <position position="109"/>
    </location>
</feature>
<dbReference type="GeneID" id="75578301"/>
<keyword evidence="6 9" id="KW-0482">Metalloprotease</keyword>
<evidence type="ECO:0000256" key="3">
    <source>
        <dbReference type="ARBA" id="ARBA00022723"/>
    </source>
</evidence>
<keyword evidence="13" id="KW-1185">Reference proteome</keyword>
<dbReference type="GO" id="GO:0004222">
    <property type="term" value="F:metalloendopeptidase activity"/>
    <property type="evidence" value="ECO:0007669"/>
    <property type="project" value="UniProtKB-UniRule"/>
</dbReference>
<reference evidence="12" key="3">
    <citation type="submission" date="2021-06" db="EMBL/GenBank/DDBJ databases">
        <title>Chromosome-level genome assembly for S. haematobium.</title>
        <authorList>
            <person name="Stroehlein A.J."/>
        </authorList>
    </citation>
    <scope>NUCLEOTIDE SEQUENCE</scope>
</reference>
<dbReference type="AlphaFoldDB" id="A0A922LFW7"/>
<dbReference type="SUPFAM" id="SSF55486">
    <property type="entry name" value="Metalloproteases ('zincins'), catalytic domain"/>
    <property type="match status" value="1"/>
</dbReference>
<feature type="binding site" evidence="9">
    <location>
        <position position="112"/>
    </location>
    <ligand>
        <name>Zn(2+)</name>
        <dbReference type="ChEBI" id="CHEBI:29105"/>
        <note>catalytic</note>
    </ligand>
</feature>
<dbReference type="RefSeq" id="XP_051066371.1">
    <property type="nucleotide sequence ID" value="XM_051219326.1"/>
</dbReference>
<dbReference type="PANTHER" id="PTHR10942">
    <property type="entry name" value="LEISHMANOLYSIN-LIKE PEPTIDASE"/>
    <property type="match status" value="1"/>
</dbReference>
<feature type="binding site" evidence="9">
    <location>
        <position position="215"/>
    </location>
    <ligand>
        <name>Zn(2+)</name>
        <dbReference type="ChEBI" id="CHEBI:29105"/>
        <note>catalytic</note>
    </ligand>
</feature>
<sequence length="483" mass="55218">MRPQYHYCEGGCNKVSICNGFEIPEKYLQKCLSSEEDVEKVQVKKSDKIDFILFIRSGDYGPHTSLATADTCQLDLDTNRPIAGSITILSAMKYIDYNPGELKRVIIHELGHTFGFDYQLFPYLRHDDGSPRTKRNQHTGEPELSTDANEGLKADRNTIKYVSRTWHTVSGENTYKRVALTLPSVVNFARNHFRCNELDAVDLESDGGVGSKHSHFERRLSIGEAMSATCDIMASVSGLTLSYFKDTGWYNVDISMAKPWDWGRGQGCEFIFKSCGEFIKSQRTLSPWCDELNDANFVHCIPHVNAYGICNLKNLSLPLNPEHIHFDSLPNIVPSELSRFGGSDTYADHCPYLSIITDVHVKSLNSHCGDTNNEKYQYPSIYSPSYGKKSRCFNYGTKYVSEKRDWAFVGCFEVRCSLEFKHLVYFRGEWRECPRDGGIMEIAEDITGRDWIQCPRFHDLCSVKKIRERNERREKEQNLIAQS</sequence>
<evidence type="ECO:0000256" key="4">
    <source>
        <dbReference type="ARBA" id="ARBA00022801"/>
    </source>
</evidence>
<dbReference type="Gene3D" id="3.10.170.20">
    <property type="match status" value="1"/>
</dbReference>
<dbReference type="PANTHER" id="PTHR10942:SF0">
    <property type="entry name" value="LEISHMANOLYSIN-LIKE PEPTIDASE"/>
    <property type="match status" value="1"/>
</dbReference>
<evidence type="ECO:0000313" key="12">
    <source>
        <dbReference type="EMBL" id="KAH9582960.1"/>
    </source>
</evidence>
<feature type="binding site" evidence="9">
    <location>
        <position position="108"/>
    </location>
    <ligand>
        <name>Zn(2+)</name>
        <dbReference type="ChEBI" id="CHEBI:29105"/>
        <note>catalytic</note>
    </ligand>
</feature>
<dbReference type="GO" id="GO:0016020">
    <property type="term" value="C:membrane"/>
    <property type="evidence" value="ECO:0007669"/>
    <property type="project" value="InterPro"/>
</dbReference>
<evidence type="ECO:0000256" key="2">
    <source>
        <dbReference type="ARBA" id="ARBA00022670"/>
    </source>
</evidence>
<evidence type="ECO:0000256" key="6">
    <source>
        <dbReference type="ARBA" id="ARBA00023049"/>
    </source>
</evidence>
<evidence type="ECO:0000256" key="7">
    <source>
        <dbReference type="ARBA" id="ARBA00039717"/>
    </source>
</evidence>
<dbReference type="Gene3D" id="3.90.132.10">
    <property type="entry name" value="Leishmanolysin , domain 2"/>
    <property type="match status" value="1"/>
</dbReference>
<dbReference type="KEGG" id="shx:MS3_00010912"/>